<dbReference type="CDD" id="cd21109">
    <property type="entry name" value="SPASM"/>
    <property type="match status" value="1"/>
</dbReference>
<comment type="cofactor">
    <cofactor evidence="1">
        <name>[4Fe-4S] cluster</name>
        <dbReference type="ChEBI" id="CHEBI:49883"/>
    </cofactor>
</comment>
<dbReference type="AlphaFoldDB" id="A0A7T0FZG6"/>
<evidence type="ECO:0000259" key="7">
    <source>
        <dbReference type="PROSITE" id="PS51918"/>
    </source>
</evidence>
<evidence type="ECO:0000313" key="9">
    <source>
        <dbReference type="Proteomes" id="UP000594688"/>
    </source>
</evidence>
<evidence type="ECO:0000256" key="6">
    <source>
        <dbReference type="ARBA" id="ARBA00023014"/>
    </source>
</evidence>
<dbReference type="Pfam" id="PF13186">
    <property type="entry name" value="SPASM"/>
    <property type="match status" value="1"/>
</dbReference>
<dbReference type="GO" id="GO:0003824">
    <property type="term" value="F:catalytic activity"/>
    <property type="evidence" value="ECO:0007669"/>
    <property type="project" value="InterPro"/>
</dbReference>
<dbReference type="KEGG" id="nli:G3M70_06390"/>
<dbReference type="InterPro" id="IPR050377">
    <property type="entry name" value="Radical_SAM_PqqE_MftC-like"/>
</dbReference>
<evidence type="ECO:0000256" key="5">
    <source>
        <dbReference type="ARBA" id="ARBA00023004"/>
    </source>
</evidence>
<reference evidence="8 9" key="1">
    <citation type="submission" date="2020-02" db="EMBL/GenBank/DDBJ databases">
        <title>Genomic and physiological characterization of two novel Nitrospinaceae genera.</title>
        <authorList>
            <person name="Mueller A.J."/>
            <person name="Jung M.-Y."/>
            <person name="Strachan C.R."/>
            <person name="Herbold C.W."/>
            <person name="Kirkegaard R.H."/>
            <person name="Daims H."/>
        </authorList>
    </citation>
    <scope>NUCLEOTIDE SEQUENCE [LARGE SCALE GENOMIC DNA]</scope>
    <source>
        <strain evidence="8">EB</strain>
    </source>
</reference>
<dbReference type="EMBL" id="CP048685">
    <property type="protein sequence ID" value="QPJ61535.1"/>
    <property type="molecule type" value="Genomic_DNA"/>
</dbReference>
<dbReference type="SFLD" id="SFLDG01067">
    <property type="entry name" value="SPASM/twitch_domain_containing"/>
    <property type="match status" value="1"/>
</dbReference>
<keyword evidence="5" id="KW-0408">Iron</keyword>
<dbReference type="PROSITE" id="PS51918">
    <property type="entry name" value="RADICAL_SAM"/>
    <property type="match status" value="1"/>
</dbReference>
<feature type="domain" description="Radical SAM core" evidence="7">
    <location>
        <begin position="3"/>
        <end position="215"/>
    </location>
</feature>
<evidence type="ECO:0000256" key="4">
    <source>
        <dbReference type="ARBA" id="ARBA00022723"/>
    </source>
</evidence>
<evidence type="ECO:0000256" key="1">
    <source>
        <dbReference type="ARBA" id="ARBA00001966"/>
    </source>
</evidence>
<dbReference type="SFLD" id="SFLDS00029">
    <property type="entry name" value="Radical_SAM"/>
    <property type="match status" value="1"/>
</dbReference>
<dbReference type="Pfam" id="PF04055">
    <property type="entry name" value="Radical_SAM"/>
    <property type="match status" value="1"/>
</dbReference>
<keyword evidence="3" id="KW-0949">S-adenosyl-L-methionine</keyword>
<dbReference type="SUPFAM" id="SSF102114">
    <property type="entry name" value="Radical SAM enzymes"/>
    <property type="match status" value="1"/>
</dbReference>
<keyword evidence="6" id="KW-0411">Iron-sulfur</keyword>
<gene>
    <name evidence="8" type="ORF">G3M70_06390</name>
</gene>
<dbReference type="PANTHER" id="PTHR11228:SF7">
    <property type="entry name" value="PQQA PEPTIDE CYCLASE"/>
    <property type="match status" value="1"/>
</dbReference>
<dbReference type="PANTHER" id="PTHR11228">
    <property type="entry name" value="RADICAL SAM DOMAIN PROTEIN"/>
    <property type="match status" value="1"/>
</dbReference>
<protein>
    <submittedName>
        <fullName evidence="8">Radical SAM protein</fullName>
    </submittedName>
</protein>
<dbReference type="InterPro" id="IPR034391">
    <property type="entry name" value="AdoMet-like_SPASM_containing"/>
</dbReference>
<dbReference type="InterPro" id="IPR023885">
    <property type="entry name" value="4Fe4S-binding_SPASM_dom"/>
</dbReference>
<dbReference type="GO" id="GO:0046872">
    <property type="term" value="F:metal ion binding"/>
    <property type="evidence" value="ECO:0007669"/>
    <property type="project" value="UniProtKB-KW"/>
</dbReference>
<sequence>MDIKKLTSLIIEPTNTCNLRCTFCYVTEGMERPEGFMDLDLFKKVVDDCPDLEHLCMHNWGEPLLHKQIFEMFDYAHNAGVPWLVMNTNGTLLTSKMIKKIVDSPLSIIRFSIDGSAETFKRVRGVELEKITDNILRLKKLKEENRPELSMGVVFTVEEDTWEDAEPYVDYWSEIVDHVRLQPKLIEGPRVDACPELFGKDYGKLVVLWDGTVIPCCVDYNATLKLGNAHDSKVSDLWRANEMKQLREQHLNGEFPTRCENCQECETPVTEKRFFFQQPVSS</sequence>
<dbReference type="GO" id="GO:0051536">
    <property type="term" value="F:iron-sulfur cluster binding"/>
    <property type="evidence" value="ECO:0007669"/>
    <property type="project" value="UniProtKB-KW"/>
</dbReference>
<evidence type="ECO:0000256" key="3">
    <source>
        <dbReference type="ARBA" id="ARBA00022691"/>
    </source>
</evidence>
<dbReference type="InterPro" id="IPR007197">
    <property type="entry name" value="rSAM"/>
</dbReference>
<dbReference type="InterPro" id="IPR058240">
    <property type="entry name" value="rSAM_sf"/>
</dbReference>
<dbReference type="Gene3D" id="3.20.20.70">
    <property type="entry name" value="Aldolase class I"/>
    <property type="match status" value="1"/>
</dbReference>
<name>A0A7T0FZG6_9BACT</name>
<proteinExistence type="predicted"/>
<keyword evidence="4" id="KW-0479">Metal-binding</keyword>
<organism evidence="8 9">
    <name type="scientific">Candidatus Nitronauta litoralis</name>
    <dbReference type="NCBI Taxonomy" id="2705533"/>
    <lineage>
        <taxon>Bacteria</taxon>
        <taxon>Pseudomonadati</taxon>
        <taxon>Nitrospinota/Tectimicrobiota group</taxon>
        <taxon>Nitrospinota</taxon>
        <taxon>Nitrospinia</taxon>
        <taxon>Nitrospinales</taxon>
        <taxon>Nitrospinaceae</taxon>
        <taxon>Candidatus Nitronauta</taxon>
    </lineage>
</organism>
<dbReference type="Proteomes" id="UP000594688">
    <property type="component" value="Chromosome"/>
</dbReference>
<accession>A0A7T0FZG6</accession>
<dbReference type="CDD" id="cd01335">
    <property type="entry name" value="Radical_SAM"/>
    <property type="match status" value="1"/>
</dbReference>
<dbReference type="InterPro" id="IPR013785">
    <property type="entry name" value="Aldolase_TIM"/>
</dbReference>
<evidence type="ECO:0000256" key="2">
    <source>
        <dbReference type="ARBA" id="ARBA00022485"/>
    </source>
</evidence>
<evidence type="ECO:0000313" key="8">
    <source>
        <dbReference type="EMBL" id="QPJ61535.1"/>
    </source>
</evidence>
<keyword evidence="2" id="KW-0004">4Fe-4S</keyword>
<dbReference type="SFLD" id="SFLDG01387">
    <property type="entry name" value="BtrN-like_SPASM_domain_contain"/>
    <property type="match status" value="1"/>
</dbReference>